<dbReference type="SUPFAM" id="SSF52972">
    <property type="entry name" value="ITPase-like"/>
    <property type="match status" value="1"/>
</dbReference>
<dbReference type="GO" id="GO:0046872">
    <property type="term" value="F:metal ion binding"/>
    <property type="evidence" value="ECO:0007669"/>
    <property type="project" value="UniProtKB-KW"/>
</dbReference>
<reference evidence="15" key="1">
    <citation type="submission" date="2015-06" db="EMBL/GenBank/DDBJ databases">
        <title>Expansion of signal transduction pathways in fungi by whole-genome duplication.</title>
        <authorList>
            <consortium name="DOE Joint Genome Institute"/>
            <person name="Corrochano L.M."/>
            <person name="Kuo A."/>
            <person name="Marcet-Houben M."/>
            <person name="Polaino S."/>
            <person name="Salamov A."/>
            <person name="Villalobos J.M."/>
            <person name="Alvarez M.I."/>
            <person name="Avalos J."/>
            <person name="Benito E.P."/>
            <person name="Benoit I."/>
            <person name="Burger G."/>
            <person name="Camino L.P."/>
            <person name="Canovas D."/>
            <person name="Cerda-Olmedo E."/>
            <person name="Cheng J.-F."/>
            <person name="Dominguez A."/>
            <person name="Elias M."/>
            <person name="Eslava A.P."/>
            <person name="Glaser F."/>
            <person name="Grimwood J."/>
            <person name="Gutierrez G."/>
            <person name="Heitman J."/>
            <person name="Henrissat B."/>
            <person name="Iturriaga E.A."/>
            <person name="Lang B.F."/>
            <person name="Lavin J.L."/>
            <person name="Lee S."/>
            <person name="Li W."/>
            <person name="Lindquist E."/>
            <person name="Lopez-Garcia S."/>
            <person name="Luque E.M."/>
            <person name="Marcos A.T."/>
            <person name="Martin J."/>
            <person name="McCluskey K."/>
            <person name="Medina H.R."/>
            <person name="Miralles-Duran A."/>
            <person name="Miyazaki A."/>
            <person name="Munoz-Torres E."/>
            <person name="Oguiza J.A."/>
            <person name="Ohm R."/>
            <person name="Olmedo M."/>
            <person name="Orejas M."/>
            <person name="Ortiz-Castellanos L."/>
            <person name="Pisabarro A.G."/>
            <person name="Rodriguez-Romero J."/>
            <person name="Ruiz-Herrera J."/>
            <person name="Ruiz-Vazquez R."/>
            <person name="Sanz C."/>
            <person name="Schackwitz W."/>
            <person name="Schmutz J."/>
            <person name="Shahriari M."/>
            <person name="Shelest E."/>
            <person name="Silva-Franco F."/>
            <person name="Soanes D."/>
            <person name="Syed K."/>
            <person name="Tagua V.G."/>
            <person name="Talbot N.J."/>
            <person name="Thon M."/>
            <person name="De vries R.P."/>
            <person name="Wiebenga A."/>
            <person name="Yadav J.S."/>
            <person name="Braun E.L."/>
            <person name="Baker S."/>
            <person name="Garre V."/>
            <person name="Horwitz B."/>
            <person name="Torres-Martinez S."/>
            <person name="Idnurm A."/>
            <person name="Herrera-Estrella A."/>
            <person name="Gabaldon T."/>
            <person name="Grigoriev I.V."/>
        </authorList>
    </citation>
    <scope>NUCLEOTIDE SEQUENCE [LARGE SCALE GENOMIC DNA]</scope>
    <source>
        <strain evidence="15">NRRL 1555(-)</strain>
    </source>
</reference>
<feature type="binding site" evidence="12">
    <location>
        <begin position="69"/>
        <end position="70"/>
    </location>
    <ligand>
        <name>ITP</name>
        <dbReference type="ChEBI" id="CHEBI:61402"/>
    </ligand>
</feature>
<comment type="subcellular location">
    <subcellularLocation>
        <location evidence="12">Cytoplasm</location>
    </subcellularLocation>
    <subcellularLocation>
        <location evidence="12">Nucleus</location>
    </subcellularLocation>
</comment>
<comment type="similarity">
    <text evidence="1 12 13">Belongs to the HAM1 NTPase family.</text>
</comment>
<keyword evidence="3 12" id="KW-0479">Metal-binding</keyword>
<feature type="binding site" evidence="12">
    <location>
        <begin position="145"/>
        <end position="148"/>
    </location>
    <ligand>
        <name>ITP</name>
        <dbReference type="ChEBI" id="CHEBI:61402"/>
    </ligand>
</feature>
<comment type="cofactor">
    <cofactor evidence="12">
        <name>Mg(2+)</name>
        <dbReference type="ChEBI" id="CHEBI:18420"/>
    </cofactor>
    <cofactor evidence="12">
        <name>Mn(2+)</name>
        <dbReference type="ChEBI" id="CHEBI:29035"/>
    </cofactor>
    <text evidence="12">Binds 1 divalent metal cation per subunit; can use either Mg(2+) or Mn(2+).</text>
</comment>
<dbReference type="InterPro" id="IPR029001">
    <property type="entry name" value="ITPase-like_fam"/>
</dbReference>
<dbReference type="GO" id="GO:0036222">
    <property type="term" value="F:XTP diphosphatase activity"/>
    <property type="evidence" value="ECO:0007669"/>
    <property type="project" value="UniProtKB-UniRule"/>
</dbReference>
<feature type="binding site" evidence="12">
    <location>
        <position position="53"/>
    </location>
    <ligand>
        <name>ITP</name>
        <dbReference type="ChEBI" id="CHEBI:61402"/>
    </ligand>
</feature>
<evidence type="ECO:0000256" key="8">
    <source>
        <dbReference type="ARBA" id="ARBA00054940"/>
    </source>
</evidence>
<evidence type="ECO:0000256" key="1">
    <source>
        <dbReference type="ARBA" id="ARBA00008023"/>
    </source>
</evidence>
<dbReference type="AlphaFoldDB" id="A0A162PWG2"/>
<dbReference type="GO" id="GO:0005634">
    <property type="term" value="C:nucleus"/>
    <property type="evidence" value="ECO:0007669"/>
    <property type="project" value="UniProtKB-SubCell"/>
</dbReference>
<keyword evidence="12" id="KW-0464">Manganese</keyword>
<feature type="binding site" evidence="12">
    <location>
        <position position="168"/>
    </location>
    <ligand>
        <name>ITP</name>
        <dbReference type="ChEBI" id="CHEBI:61402"/>
    </ligand>
</feature>
<dbReference type="Pfam" id="PF01725">
    <property type="entry name" value="Ham1p_like"/>
    <property type="match status" value="1"/>
</dbReference>
<gene>
    <name evidence="14" type="ORF">PHYBLDRAFT_74489</name>
</gene>
<accession>A0A162PWG2</accession>
<dbReference type="STRING" id="763407.A0A162PWG2"/>
<dbReference type="GO" id="GO:0009117">
    <property type="term" value="P:nucleotide metabolic process"/>
    <property type="evidence" value="ECO:0007669"/>
    <property type="project" value="UniProtKB-KW"/>
</dbReference>
<evidence type="ECO:0000256" key="12">
    <source>
        <dbReference type="HAMAP-Rule" id="MF_03148"/>
    </source>
</evidence>
<comment type="catalytic activity">
    <reaction evidence="12">
        <text>XTP + H2O = XMP + diphosphate + H(+)</text>
        <dbReference type="Rhea" id="RHEA:28610"/>
        <dbReference type="ChEBI" id="CHEBI:15377"/>
        <dbReference type="ChEBI" id="CHEBI:15378"/>
        <dbReference type="ChEBI" id="CHEBI:33019"/>
        <dbReference type="ChEBI" id="CHEBI:57464"/>
        <dbReference type="ChEBI" id="CHEBI:61314"/>
        <dbReference type="EC" id="3.6.1.66"/>
    </reaction>
</comment>
<evidence type="ECO:0000256" key="9">
    <source>
        <dbReference type="ARBA" id="ARBA00093218"/>
    </source>
</evidence>
<evidence type="ECO:0000313" key="15">
    <source>
        <dbReference type="Proteomes" id="UP000077315"/>
    </source>
</evidence>
<keyword evidence="2 12" id="KW-0963">Cytoplasm</keyword>
<keyword evidence="7 12" id="KW-0546">Nucleotide metabolism</keyword>
<dbReference type="EC" id="3.6.1.66" evidence="12"/>
<keyword evidence="12" id="KW-0539">Nucleus</keyword>
<comment type="subunit">
    <text evidence="12">Homodimer.</text>
</comment>
<dbReference type="HAMAP" id="MF_03148">
    <property type="entry name" value="HAM1_NTPase"/>
    <property type="match status" value="1"/>
</dbReference>
<dbReference type="GO" id="GO:0000166">
    <property type="term" value="F:nucleotide binding"/>
    <property type="evidence" value="ECO:0007669"/>
    <property type="project" value="UniProtKB-KW"/>
</dbReference>
<dbReference type="FunFam" id="3.90.950.10:FF:000003">
    <property type="entry name" value="Inosine triphosphate pyrophosphatase"/>
    <property type="match status" value="1"/>
</dbReference>
<feature type="binding site" evidence="12">
    <location>
        <position position="41"/>
    </location>
    <ligand>
        <name>Mg(2+)</name>
        <dbReference type="ChEBI" id="CHEBI:18420"/>
    </ligand>
</feature>
<comment type="function">
    <text evidence="12">Pyrophosphatase that hydrolyzes non-canonical purine nucleotides such as inosine triphosphate (ITP), deoxyinosine triphosphate (dITP) or xanthosine 5'-triphosphate (XTP) to their respective monophosphate derivatives. The enzyme does not distinguish between the deoxy- and ribose forms. Probably excludes non-canonical purines from RNA and DNA precursor pools, thus preventing their incorporation into RNA and DNA and avoiding chromosomal lesions.</text>
</comment>
<dbReference type="GO" id="GO:0036220">
    <property type="term" value="F:ITP diphosphatase activity"/>
    <property type="evidence" value="ECO:0007669"/>
    <property type="project" value="UniProtKB-UniRule"/>
</dbReference>
<dbReference type="EMBL" id="KV440978">
    <property type="protein sequence ID" value="OAD74776.1"/>
    <property type="molecule type" value="Genomic_DNA"/>
</dbReference>
<dbReference type="PANTHER" id="PTHR11067">
    <property type="entry name" value="INOSINE TRIPHOSPHATE PYROPHOSPHATASE/HAM1 PROTEIN"/>
    <property type="match status" value="1"/>
</dbReference>
<dbReference type="OrthoDB" id="6288734at2759"/>
<dbReference type="NCBIfam" id="TIGR00042">
    <property type="entry name" value="RdgB/HAM1 family non-canonical purine NTP pyrophosphatase"/>
    <property type="match status" value="1"/>
</dbReference>
<evidence type="ECO:0000256" key="6">
    <source>
        <dbReference type="ARBA" id="ARBA00022842"/>
    </source>
</evidence>
<dbReference type="RefSeq" id="XP_018292816.1">
    <property type="nucleotide sequence ID" value="XM_018443021.1"/>
</dbReference>
<feature type="binding site" evidence="12">
    <location>
        <begin position="173"/>
        <end position="174"/>
    </location>
    <ligand>
        <name>ITP</name>
        <dbReference type="ChEBI" id="CHEBI:61402"/>
    </ligand>
</feature>
<feature type="binding site" evidence="12">
    <location>
        <position position="69"/>
    </location>
    <ligand>
        <name>Mg(2+)</name>
        <dbReference type="ChEBI" id="CHEBI:18420"/>
    </ligand>
</feature>
<comment type="catalytic activity">
    <reaction evidence="9">
        <text>ITP + H2O = IMP + diphosphate + H(+)</text>
        <dbReference type="Rhea" id="RHEA:29399"/>
        <dbReference type="ChEBI" id="CHEBI:15377"/>
        <dbReference type="ChEBI" id="CHEBI:15378"/>
        <dbReference type="ChEBI" id="CHEBI:33019"/>
        <dbReference type="ChEBI" id="CHEBI:58053"/>
        <dbReference type="ChEBI" id="CHEBI:61402"/>
        <dbReference type="EC" id="3.6.1.66"/>
    </reaction>
    <physiologicalReaction direction="left-to-right" evidence="9">
        <dbReference type="Rhea" id="RHEA:29400"/>
    </physiologicalReaction>
</comment>
<organism evidence="14 15">
    <name type="scientific">Phycomyces blakesleeanus (strain ATCC 8743b / DSM 1359 / FGSC 10004 / NBRC 33097 / NRRL 1555)</name>
    <dbReference type="NCBI Taxonomy" id="763407"/>
    <lineage>
        <taxon>Eukaryota</taxon>
        <taxon>Fungi</taxon>
        <taxon>Fungi incertae sedis</taxon>
        <taxon>Mucoromycota</taxon>
        <taxon>Mucoromycotina</taxon>
        <taxon>Mucoromycetes</taxon>
        <taxon>Mucorales</taxon>
        <taxon>Phycomycetaceae</taxon>
        <taxon>Phycomyces</taxon>
    </lineage>
</organism>
<dbReference type="FunCoup" id="A0A162PWG2">
    <property type="interactions" value="699"/>
</dbReference>
<dbReference type="Proteomes" id="UP000077315">
    <property type="component" value="Unassembled WGS sequence"/>
</dbReference>
<evidence type="ECO:0000256" key="4">
    <source>
        <dbReference type="ARBA" id="ARBA00022741"/>
    </source>
</evidence>
<dbReference type="InterPro" id="IPR027502">
    <property type="entry name" value="ITPase"/>
</dbReference>
<dbReference type="InParanoid" id="A0A162PWG2"/>
<dbReference type="PANTHER" id="PTHR11067:SF9">
    <property type="entry name" value="INOSINE TRIPHOSPHATE PYROPHOSPHATASE"/>
    <property type="match status" value="1"/>
</dbReference>
<comment type="catalytic activity">
    <reaction evidence="10">
        <text>dITP + H2O = dIMP + diphosphate + H(+)</text>
        <dbReference type="Rhea" id="RHEA:28342"/>
        <dbReference type="ChEBI" id="CHEBI:15377"/>
        <dbReference type="ChEBI" id="CHEBI:15378"/>
        <dbReference type="ChEBI" id="CHEBI:33019"/>
        <dbReference type="ChEBI" id="CHEBI:61194"/>
        <dbReference type="ChEBI" id="CHEBI:61382"/>
        <dbReference type="EC" id="3.6.1.66"/>
    </reaction>
    <physiologicalReaction direction="left-to-right" evidence="10">
        <dbReference type="Rhea" id="RHEA:28343"/>
    </physiologicalReaction>
</comment>
<keyword evidence="6 12" id="KW-0460">Magnesium</keyword>
<protein>
    <recommendedName>
        <fullName evidence="12">Inosine triphosphate pyrophosphatase</fullName>
        <shortName evidence="12">ITPase</shortName>
        <shortName evidence="12">Inosine triphosphatase</shortName>
        <ecNumber evidence="12">3.6.1.66</ecNumber>
    </recommendedName>
    <alternativeName>
        <fullName evidence="12">Non-canonical purine NTP pyrophosphatase</fullName>
    </alternativeName>
    <alternativeName>
        <fullName evidence="12">Non-standard purine NTP pyrophosphatase</fullName>
    </alternativeName>
    <alternativeName>
        <fullName evidence="12">Nucleoside-triphosphate diphosphatase</fullName>
    </alternativeName>
    <alternativeName>
        <fullName evidence="12">Nucleoside-triphosphate pyrophosphatase</fullName>
        <shortName evidence="12">NTPase</shortName>
    </alternativeName>
    <alternativeName>
        <fullName evidence="12">XTP/dITP diphosphatase</fullName>
    </alternativeName>
</protein>
<dbReference type="GO" id="GO:0009204">
    <property type="term" value="P:deoxyribonucleoside triphosphate catabolic process"/>
    <property type="evidence" value="ECO:0007669"/>
    <property type="project" value="UniProtKB-UniRule"/>
</dbReference>
<evidence type="ECO:0000256" key="13">
    <source>
        <dbReference type="RuleBase" id="RU003781"/>
    </source>
</evidence>
<comment type="caution">
    <text evidence="12">Lacks conserved residue(s) required for the propagation of feature annotation.</text>
</comment>
<evidence type="ECO:0000256" key="11">
    <source>
        <dbReference type="ARBA" id="ARBA00093271"/>
    </source>
</evidence>
<dbReference type="GeneID" id="29003927"/>
<evidence type="ECO:0000256" key="7">
    <source>
        <dbReference type="ARBA" id="ARBA00023080"/>
    </source>
</evidence>
<evidence type="ECO:0000256" key="3">
    <source>
        <dbReference type="ARBA" id="ARBA00022723"/>
    </source>
</evidence>
<dbReference type="Gene3D" id="3.90.950.10">
    <property type="match status" value="1"/>
</dbReference>
<dbReference type="VEuPathDB" id="FungiDB:PHYBLDRAFT_74489"/>
<evidence type="ECO:0000256" key="2">
    <source>
        <dbReference type="ARBA" id="ARBA00022490"/>
    </source>
</evidence>
<dbReference type="CDD" id="cd00515">
    <property type="entry name" value="HAM1"/>
    <property type="match status" value="1"/>
</dbReference>
<dbReference type="GO" id="GO:0035870">
    <property type="term" value="F:dITP diphosphatase activity"/>
    <property type="evidence" value="ECO:0007669"/>
    <property type="project" value="UniProtKB-UniRule"/>
</dbReference>
<name>A0A162PWG2_PHYB8</name>
<dbReference type="InterPro" id="IPR002637">
    <property type="entry name" value="RdgB/HAM1"/>
</dbReference>
<keyword evidence="4 12" id="KW-0547">Nucleotide-binding</keyword>
<evidence type="ECO:0000256" key="10">
    <source>
        <dbReference type="ARBA" id="ARBA00093255"/>
    </source>
</evidence>
<proteinExistence type="inferred from homology"/>
<comment type="function">
    <text evidence="8">Pyrophosphatase that hydrolyzes the non-canonical purine nucleotides inosine triphosphate (ITP), deoxyinosine triphosphate (dITP) as well as 2'-deoxy-N-6-hydroxylaminopurine triphosphate (dHAPTP) and xanthosine 5'-triphosphate (XTP) to their respective monophosphate derivatives. The enzyme does not distinguish between the deoxy- and ribose forms. Probably excludes non-canonical purines from RNA and DNA precursor pools, thus preventing their incorporation into RNA and DNA and avoiding chromosomal lesions.</text>
</comment>
<evidence type="ECO:0000256" key="5">
    <source>
        <dbReference type="ARBA" id="ARBA00022801"/>
    </source>
</evidence>
<comment type="catalytic activity">
    <reaction evidence="11">
        <text>N(6)-hydroxy-dATP + H2O = N(6)-hydroxy-dAMP + diphosphate + H(+)</text>
        <dbReference type="Rhea" id="RHEA:83971"/>
        <dbReference type="ChEBI" id="CHEBI:15377"/>
        <dbReference type="ChEBI" id="CHEBI:15378"/>
        <dbReference type="ChEBI" id="CHEBI:33019"/>
        <dbReference type="ChEBI" id="CHEBI:233529"/>
        <dbReference type="ChEBI" id="CHEBI:233530"/>
    </reaction>
    <physiologicalReaction direction="left-to-right" evidence="11">
        <dbReference type="Rhea" id="RHEA:83972"/>
    </physiologicalReaction>
</comment>
<sequence length="191" mass="21088">MAAKELRNLVFVSGNKNKLIEVQAILADTVNVVSHKVDLPELQGTSQDIAKEKCKMAAEILNGPCITEDTSLCFNAMKGLPGPYIKWFFDALGHDGLNKMLEGFEDKSAYALCTIGFCKGPGHEPIIFEGKTNGKIVPPRGSGKFGWDAIFQPDGFDQTYAELSKEIKNTISHRYRSLELLKTHLAQEQAK</sequence>
<dbReference type="GO" id="GO:0005737">
    <property type="term" value="C:cytoplasm"/>
    <property type="evidence" value="ECO:0007669"/>
    <property type="project" value="UniProtKB-SubCell"/>
</dbReference>
<keyword evidence="15" id="KW-1185">Reference proteome</keyword>
<keyword evidence="5 12" id="KW-0378">Hydrolase</keyword>
<evidence type="ECO:0000313" key="14">
    <source>
        <dbReference type="EMBL" id="OAD74776.1"/>
    </source>
</evidence>